<evidence type="ECO:0000313" key="4">
    <source>
        <dbReference type="Proteomes" id="UP000217895"/>
    </source>
</evidence>
<dbReference type="SMART" id="SM00255">
    <property type="entry name" value="TIR"/>
    <property type="match status" value="1"/>
</dbReference>
<dbReference type="InterPro" id="IPR037215">
    <property type="entry name" value="GUN4-like_sf"/>
</dbReference>
<dbReference type="PROSITE" id="PS50104">
    <property type="entry name" value="TIR"/>
    <property type="match status" value="1"/>
</dbReference>
<sequence>MSISIFFSYSHKDEALRDKVAEHLSALKRSNVIQEWHDRLIPAGSEWKDEIDRNLRTADIILLLVSASFLSSDYCWSEELKRAMTRHETGEAVVIPVILCPCDWQDTPFAKLQMLPKDARAVTLWSNEDEALTDIAHGIRGTVQRVAERKQLETKASDQRTEPTLEAPEIPPAMQPSLEKQPEYDSLFDYMPLGKMLKAGKWKQADQETLRVMLQTMGRQREGWLRVEDVQKFPCLDLRMIDRLWLKYSDGRFGFSTQIKIWQECGSPTDYTQDWCTFSARVGWYMAEGFILYPNWVFIAPQGHFPSLAFKGTIWRWGMYSLAQRLASCGTQQL</sequence>
<feature type="domain" description="TIR" evidence="2">
    <location>
        <begin position="1"/>
        <end position="143"/>
    </location>
</feature>
<dbReference type="CDD" id="cd16383">
    <property type="entry name" value="GUN4"/>
    <property type="match status" value="1"/>
</dbReference>
<dbReference type="Pfam" id="PF13676">
    <property type="entry name" value="TIR_2"/>
    <property type="match status" value="1"/>
</dbReference>
<name>A0A1Z4JCH8_LEPBY</name>
<proteinExistence type="predicted"/>
<dbReference type="EMBL" id="AP018203">
    <property type="protein sequence ID" value="BAY54388.1"/>
    <property type="molecule type" value="Genomic_DNA"/>
</dbReference>
<dbReference type="Gene3D" id="3.40.50.10140">
    <property type="entry name" value="Toll/interleukin-1 receptor homology (TIR) domain"/>
    <property type="match status" value="1"/>
</dbReference>
<feature type="compositionally biased region" description="Basic and acidic residues" evidence="1">
    <location>
        <begin position="151"/>
        <end position="163"/>
    </location>
</feature>
<keyword evidence="4" id="KW-1185">Reference proteome</keyword>
<organism evidence="3 4">
    <name type="scientific">Leptolyngbya boryana NIES-2135</name>
    <dbReference type="NCBI Taxonomy" id="1973484"/>
    <lineage>
        <taxon>Bacteria</taxon>
        <taxon>Bacillati</taxon>
        <taxon>Cyanobacteriota</taxon>
        <taxon>Cyanophyceae</taxon>
        <taxon>Leptolyngbyales</taxon>
        <taxon>Leptolyngbyaceae</taxon>
        <taxon>Leptolyngbya group</taxon>
        <taxon>Leptolyngbya</taxon>
    </lineage>
</organism>
<dbReference type="InterPro" id="IPR035897">
    <property type="entry name" value="Toll_tir_struct_dom_sf"/>
</dbReference>
<dbReference type="InterPro" id="IPR000157">
    <property type="entry name" value="TIR_dom"/>
</dbReference>
<evidence type="ECO:0000256" key="1">
    <source>
        <dbReference type="SAM" id="MobiDB-lite"/>
    </source>
</evidence>
<dbReference type="PANTHER" id="PTHR34800:SF1">
    <property type="entry name" value="TETRAPYRROLE-BINDING PROTEIN, CHLOROPLASTIC"/>
    <property type="match status" value="1"/>
</dbReference>
<dbReference type="GO" id="GO:0007165">
    <property type="term" value="P:signal transduction"/>
    <property type="evidence" value="ECO:0007669"/>
    <property type="project" value="InterPro"/>
</dbReference>
<dbReference type="Gene3D" id="1.10.10.1770">
    <property type="entry name" value="Gun4-like"/>
    <property type="match status" value="1"/>
</dbReference>
<dbReference type="SUPFAM" id="SSF52200">
    <property type="entry name" value="Toll/Interleukin receptor TIR domain"/>
    <property type="match status" value="1"/>
</dbReference>
<dbReference type="Proteomes" id="UP000217895">
    <property type="component" value="Chromosome"/>
</dbReference>
<accession>A0A1Z4JCH8</accession>
<evidence type="ECO:0000313" key="3">
    <source>
        <dbReference type="EMBL" id="BAY54388.1"/>
    </source>
</evidence>
<feature type="region of interest" description="Disordered" evidence="1">
    <location>
        <begin position="151"/>
        <end position="177"/>
    </location>
</feature>
<dbReference type="PANTHER" id="PTHR34800">
    <property type="entry name" value="TETRAPYRROLE-BINDING PROTEIN, CHLOROPLASTIC"/>
    <property type="match status" value="1"/>
</dbReference>
<evidence type="ECO:0000259" key="2">
    <source>
        <dbReference type="PROSITE" id="PS50104"/>
    </source>
</evidence>
<gene>
    <name evidence="3" type="ORF">NIES2135_12050</name>
</gene>
<dbReference type="Pfam" id="PF05419">
    <property type="entry name" value="GUN4"/>
    <property type="match status" value="1"/>
</dbReference>
<reference evidence="3 4" key="1">
    <citation type="submission" date="2017-06" db="EMBL/GenBank/DDBJ databases">
        <title>Genome sequencing of cyanobaciteial culture collection at National Institute for Environmental Studies (NIES).</title>
        <authorList>
            <person name="Hirose Y."/>
            <person name="Shimura Y."/>
            <person name="Fujisawa T."/>
            <person name="Nakamura Y."/>
            <person name="Kawachi M."/>
        </authorList>
    </citation>
    <scope>NUCLEOTIDE SEQUENCE [LARGE SCALE GENOMIC DNA]</scope>
    <source>
        <strain evidence="3 4">NIES-2135</strain>
    </source>
</reference>
<dbReference type="SUPFAM" id="SSF140869">
    <property type="entry name" value="GUN4-like"/>
    <property type="match status" value="1"/>
</dbReference>
<dbReference type="GO" id="GO:0046906">
    <property type="term" value="F:tetrapyrrole binding"/>
    <property type="evidence" value="ECO:0007669"/>
    <property type="project" value="TreeGrafter"/>
</dbReference>
<dbReference type="InterPro" id="IPR008629">
    <property type="entry name" value="GUN4-like"/>
</dbReference>
<dbReference type="Gene3D" id="1.25.40.620">
    <property type="match status" value="1"/>
</dbReference>
<dbReference type="AlphaFoldDB" id="A0A1Z4JCH8"/>
<protein>
    <submittedName>
        <fullName evidence="3">TIR protein</fullName>
    </submittedName>
</protein>